<dbReference type="GO" id="GO:0003700">
    <property type="term" value="F:DNA-binding transcription factor activity"/>
    <property type="evidence" value="ECO:0007669"/>
    <property type="project" value="InterPro"/>
</dbReference>
<organism evidence="6">
    <name type="scientific">Caulobacter sp. 73W</name>
    <dbReference type="NCBI Taxonomy" id="3161137"/>
    <lineage>
        <taxon>Bacteria</taxon>
        <taxon>Pseudomonadati</taxon>
        <taxon>Pseudomonadota</taxon>
        <taxon>Alphaproteobacteria</taxon>
        <taxon>Caulobacterales</taxon>
        <taxon>Caulobacteraceae</taxon>
        <taxon>Caulobacter</taxon>
    </lineage>
</organism>
<evidence type="ECO:0000259" key="5">
    <source>
        <dbReference type="PROSITE" id="PS50931"/>
    </source>
</evidence>
<dbReference type="PANTHER" id="PTHR30537">
    <property type="entry name" value="HTH-TYPE TRANSCRIPTIONAL REGULATOR"/>
    <property type="match status" value="1"/>
</dbReference>
<evidence type="ECO:0000256" key="1">
    <source>
        <dbReference type="ARBA" id="ARBA00009437"/>
    </source>
</evidence>
<dbReference type="GO" id="GO:0043565">
    <property type="term" value="F:sequence-specific DNA binding"/>
    <property type="evidence" value="ECO:0007669"/>
    <property type="project" value="TreeGrafter"/>
</dbReference>
<evidence type="ECO:0000256" key="4">
    <source>
        <dbReference type="ARBA" id="ARBA00023163"/>
    </source>
</evidence>
<dbReference type="InterPro" id="IPR058163">
    <property type="entry name" value="LysR-type_TF_proteobact-type"/>
</dbReference>
<sequence length="305" mass="33644">MDWNDLRVFLAVARQGSALGAAAELQVNQTTVGRRLDALERALGLKLIERSQTGSRLTAAGEKLLPKAEKIEAEFAALSQQVSAFQRDLSGTLRLTLSDLSANMMMPALADFRTLYPEITVELIITDRFLDIAAGEADIAMRGTDRLEDSDLVARKLAQFEFAICCSRAYAARHGVPSRPEDLKNHILIGGEQDLANLPVLKWMFDQAPDAEVRCRSNSLGNLIMAVRNGLGVGPAPLLMLVDHPELVLCLTPEPPIMGGSWLVTRQDMKNTPRVRAFIDFFVPYFEGELRKAMDAYEAAQAKPY</sequence>
<dbReference type="Gene3D" id="1.10.10.10">
    <property type="entry name" value="Winged helix-like DNA-binding domain superfamily/Winged helix DNA-binding domain"/>
    <property type="match status" value="1"/>
</dbReference>
<keyword evidence="4" id="KW-0804">Transcription</keyword>
<dbReference type="PANTHER" id="PTHR30537:SF3">
    <property type="entry name" value="TRANSCRIPTIONAL REGULATORY PROTEIN"/>
    <property type="match status" value="1"/>
</dbReference>
<comment type="similarity">
    <text evidence="1">Belongs to the LysR transcriptional regulatory family.</text>
</comment>
<dbReference type="Pfam" id="PF03466">
    <property type="entry name" value="LysR_substrate"/>
    <property type="match status" value="1"/>
</dbReference>
<feature type="domain" description="HTH lysR-type" evidence="5">
    <location>
        <begin position="1"/>
        <end position="58"/>
    </location>
</feature>
<reference evidence="6" key="1">
    <citation type="submission" date="2024-06" db="EMBL/GenBank/DDBJ databases">
        <title>Caulobacter inopinatus, sp. nov.</title>
        <authorList>
            <person name="Donachie S.P."/>
        </authorList>
    </citation>
    <scope>NUCLEOTIDE SEQUENCE</scope>
    <source>
        <strain evidence="6">73W</strain>
    </source>
</reference>
<dbReference type="SUPFAM" id="SSF53850">
    <property type="entry name" value="Periplasmic binding protein-like II"/>
    <property type="match status" value="1"/>
</dbReference>
<name>A0AB39KWJ8_9CAUL</name>
<dbReference type="EMBL" id="CP158375">
    <property type="protein sequence ID" value="XDO97957.1"/>
    <property type="molecule type" value="Genomic_DNA"/>
</dbReference>
<dbReference type="InterPro" id="IPR005119">
    <property type="entry name" value="LysR_subst-bd"/>
</dbReference>
<dbReference type="InterPro" id="IPR036390">
    <property type="entry name" value="WH_DNA-bd_sf"/>
</dbReference>
<dbReference type="PROSITE" id="PS50931">
    <property type="entry name" value="HTH_LYSR"/>
    <property type="match status" value="1"/>
</dbReference>
<dbReference type="SUPFAM" id="SSF46785">
    <property type="entry name" value="Winged helix' DNA-binding domain"/>
    <property type="match status" value="1"/>
</dbReference>
<evidence type="ECO:0000256" key="2">
    <source>
        <dbReference type="ARBA" id="ARBA00023015"/>
    </source>
</evidence>
<dbReference type="AlphaFoldDB" id="A0AB39KWJ8"/>
<dbReference type="InterPro" id="IPR036388">
    <property type="entry name" value="WH-like_DNA-bd_sf"/>
</dbReference>
<protein>
    <submittedName>
        <fullName evidence="6">LysR family transcriptional regulator</fullName>
    </submittedName>
</protein>
<accession>A0AB39KWJ8</accession>
<dbReference type="InterPro" id="IPR000847">
    <property type="entry name" value="LysR_HTH_N"/>
</dbReference>
<gene>
    <name evidence="6" type="ORF">ABOZ73_05940</name>
</gene>
<evidence type="ECO:0000256" key="3">
    <source>
        <dbReference type="ARBA" id="ARBA00023125"/>
    </source>
</evidence>
<dbReference type="GO" id="GO:0006351">
    <property type="term" value="P:DNA-templated transcription"/>
    <property type="evidence" value="ECO:0007669"/>
    <property type="project" value="TreeGrafter"/>
</dbReference>
<keyword evidence="3" id="KW-0238">DNA-binding</keyword>
<proteinExistence type="inferred from homology"/>
<dbReference type="Gene3D" id="3.40.190.290">
    <property type="match status" value="1"/>
</dbReference>
<keyword evidence="2" id="KW-0805">Transcription regulation</keyword>
<dbReference type="CDD" id="cd08422">
    <property type="entry name" value="PBP2_CrgA_like"/>
    <property type="match status" value="1"/>
</dbReference>
<dbReference type="RefSeq" id="WP_369061510.1">
    <property type="nucleotide sequence ID" value="NZ_CP158375.1"/>
</dbReference>
<dbReference type="Pfam" id="PF00126">
    <property type="entry name" value="HTH_1"/>
    <property type="match status" value="1"/>
</dbReference>
<evidence type="ECO:0000313" key="6">
    <source>
        <dbReference type="EMBL" id="XDO97957.1"/>
    </source>
</evidence>